<keyword evidence="1" id="KW-0472">Membrane</keyword>
<protein>
    <submittedName>
        <fullName evidence="2">Uncharacterized protein</fullName>
    </submittedName>
</protein>
<comment type="caution">
    <text evidence="2">The sequence shown here is derived from an EMBL/GenBank/DDBJ whole genome shotgun (WGS) entry which is preliminary data.</text>
</comment>
<organism evidence="2 3">
    <name type="scientific">Sinanodonta woodiana</name>
    <name type="common">Chinese pond mussel</name>
    <name type="synonym">Anodonta woodiana</name>
    <dbReference type="NCBI Taxonomy" id="1069815"/>
    <lineage>
        <taxon>Eukaryota</taxon>
        <taxon>Metazoa</taxon>
        <taxon>Spiralia</taxon>
        <taxon>Lophotrochozoa</taxon>
        <taxon>Mollusca</taxon>
        <taxon>Bivalvia</taxon>
        <taxon>Autobranchia</taxon>
        <taxon>Heteroconchia</taxon>
        <taxon>Palaeoheterodonta</taxon>
        <taxon>Unionida</taxon>
        <taxon>Unionoidea</taxon>
        <taxon>Unionidae</taxon>
        <taxon>Unioninae</taxon>
        <taxon>Sinanodonta</taxon>
    </lineage>
</organism>
<evidence type="ECO:0000313" key="3">
    <source>
        <dbReference type="Proteomes" id="UP001634394"/>
    </source>
</evidence>
<keyword evidence="1" id="KW-1133">Transmembrane helix</keyword>
<sequence>AYLLHEKMLLQTILKISTFVFLSSRQFCQVNGQCVDQAGVITNGKTCAQLLASDCYDATFLNNCCQTCKTFYTGVTGCEYGDKVANCVVSLCEYYSNPSECCVTCKVTTTAAPTTSTSATSTIPTLATTTKTPISTTPPTLAAITPTTSFIATTTQPTITTTPKVTLGATTATISKTIATVTAYTSTTSSLQVPMAPSVSIISQTTHTITLNVTLQAGSTVNQFEITASTGVVQKIPLPAGNVSVKYVFNVPNDSGTCFTLDIVATNAAGTSPVTTLSDACYAPLPPSVVIVTQTTTNITLNMTVPQGSLGNTFEVLITRAGTNLSVPLSLGGSRSIQYVLDTAVEAGSCFRLEVITIVTNNPIKSQATIFSDVCYAPKKPEVTVVTQTTSNVTLTVTLPAGSLGNTFKVIAIGGGSIQYSIIAMRGFRSIQHVVDIVTEAGTCFIIEAVTLVINNSIASDKTTLSNVCYAPKKPDIIVITQTISSVILNITLPTFSLGNTIEIKVTGGGAFRSVPLTTGVSRSVQHVFNEAADAGTCFSLEFLIVVTTNPIKSDTTTITNACYAPKKPDIIVITQTISSVILNITLPTFSLGNTIEIKVTGGGAFRSVPLTTGVSRSVQHVFNEAAEAGTCFSLEFLIVVTTNPIKSDTTTITNACYAPLPPSVVIVTQTTTNITLNMTVPQGSLGNTFEVLITRAGTNLSVPLSLGGSRSIQYVLDTAVEAGSCFRLEVITIVTNNPIKSQATIFSDVCYAPKKPEITVVTQTTSNVTLTVTLPAGSLGNTFKVIAIGGGSIQYSIIAMRGFRSIQHVVDIVTEAGTCFIIEAVTLDINNSIASDKTTLSNVCYAPKKPDIIVITQTISSVILNITLPTFSLGNTIEIKVTGGGAFRSVPLTTGVSRSVQHVFNEAADAGTCFSLEFLIVVTTNPIKSDTTTITNACYAPSKPEVNVVAQTTMNITMTITLPTESLGSSFEVRVIGGVASRTVPLIDDGSRSVQHVFNEVAKAGTCFSIEIFTLVSSNPIKSDTTVTSSCYVPLKPYGSVFEQAMDYIIFNMALQAGSTGKSFNVKVTDGKEYDLGIPEGSTDVQFAFNETGIPGTCFTLQVKTLSFGNVTESEASTIPNTCYAPKRPEVNVVETTITNIKLNISVASDSFAKSFQIRRTGETAMTVDFPSGNAPAFYLFDSPGKAGTCFTFEIVAIAADDRARSSVFVINNTCYEKMIVAVSSVGGLICVCGAAAVLCTIAMKMKKAQQNKKYSPPRHHKNHRLRSHRYGSHRKIPDYFGTYYPTHAHYYNHQIYNLDPRTNNGNIQDYMTSQVYN</sequence>
<proteinExistence type="predicted"/>
<dbReference type="EMBL" id="JBJQND010000014">
    <property type="protein sequence ID" value="KAL3855876.1"/>
    <property type="molecule type" value="Genomic_DNA"/>
</dbReference>
<name>A0ABD3V2I6_SINWO</name>
<dbReference type="Proteomes" id="UP001634394">
    <property type="component" value="Unassembled WGS sequence"/>
</dbReference>
<keyword evidence="1" id="KW-0812">Transmembrane</keyword>
<gene>
    <name evidence="2" type="ORF">ACJMK2_015073</name>
</gene>
<keyword evidence="3" id="KW-1185">Reference proteome</keyword>
<reference evidence="2 3" key="1">
    <citation type="submission" date="2024-11" db="EMBL/GenBank/DDBJ databases">
        <title>Chromosome-level genome assembly of the freshwater bivalve Anodonta woodiana.</title>
        <authorList>
            <person name="Chen X."/>
        </authorList>
    </citation>
    <scope>NUCLEOTIDE SEQUENCE [LARGE SCALE GENOMIC DNA]</scope>
    <source>
        <strain evidence="2">MN2024</strain>
        <tissue evidence="2">Gills</tissue>
    </source>
</reference>
<evidence type="ECO:0000313" key="2">
    <source>
        <dbReference type="EMBL" id="KAL3855876.1"/>
    </source>
</evidence>
<accession>A0ABD3V2I6</accession>
<evidence type="ECO:0000256" key="1">
    <source>
        <dbReference type="SAM" id="Phobius"/>
    </source>
</evidence>
<feature type="non-terminal residue" evidence="2">
    <location>
        <position position="1"/>
    </location>
</feature>
<feature type="transmembrane region" description="Helical" evidence="1">
    <location>
        <begin position="1220"/>
        <end position="1245"/>
    </location>
</feature>